<dbReference type="AlphaFoldDB" id="A0A9R1VGL0"/>
<keyword evidence="3" id="KW-1185">Reference proteome</keyword>
<dbReference type="EMBL" id="NBSK02000005">
    <property type="protein sequence ID" value="KAJ0206797.1"/>
    <property type="molecule type" value="Genomic_DNA"/>
</dbReference>
<dbReference type="PANTHER" id="PTHR35759:SF1">
    <property type="entry name" value="OS07G0673000 PROTEIN"/>
    <property type="match status" value="1"/>
</dbReference>
<sequence length="200" mass="22275">MWNPSSLSSLPLKIAFIISFSLIASSSSYSPPTPNPGYHFISVPKVNSKKPSATTATAGDILALLGTPQHVASIDPQVVAELQSYFKFIVPFNPTTNTPPGYCFNLINRLSQSLTESRIRFPRRTLNSKPRRDAESYQNELIWSPPTPVLEIARLAFDSGGDPGSRKKIKVPDCEGSIENRCELTRYPYRKHFINEVFTT</sequence>
<dbReference type="Proteomes" id="UP000235145">
    <property type="component" value="Unassembled WGS sequence"/>
</dbReference>
<feature type="chain" id="PRO_5040393286" evidence="1">
    <location>
        <begin position="29"/>
        <end position="200"/>
    </location>
</feature>
<keyword evidence="1" id="KW-0732">Signal</keyword>
<gene>
    <name evidence="2" type="ORF">LSAT_V11C500295680</name>
</gene>
<evidence type="ECO:0000313" key="3">
    <source>
        <dbReference type="Proteomes" id="UP000235145"/>
    </source>
</evidence>
<feature type="signal peptide" evidence="1">
    <location>
        <begin position="1"/>
        <end position="28"/>
    </location>
</feature>
<proteinExistence type="predicted"/>
<name>A0A9R1VGL0_LACSA</name>
<organism evidence="2 3">
    <name type="scientific">Lactuca sativa</name>
    <name type="common">Garden lettuce</name>
    <dbReference type="NCBI Taxonomy" id="4236"/>
    <lineage>
        <taxon>Eukaryota</taxon>
        <taxon>Viridiplantae</taxon>
        <taxon>Streptophyta</taxon>
        <taxon>Embryophyta</taxon>
        <taxon>Tracheophyta</taxon>
        <taxon>Spermatophyta</taxon>
        <taxon>Magnoliopsida</taxon>
        <taxon>eudicotyledons</taxon>
        <taxon>Gunneridae</taxon>
        <taxon>Pentapetalae</taxon>
        <taxon>asterids</taxon>
        <taxon>campanulids</taxon>
        <taxon>Asterales</taxon>
        <taxon>Asteraceae</taxon>
        <taxon>Cichorioideae</taxon>
        <taxon>Cichorieae</taxon>
        <taxon>Lactucinae</taxon>
        <taxon>Lactuca</taxon>
    </lineage>
</organism>
<dbReference type="PANTHER" id="PTHR35759">
    <property type="entry name" value="BNAA09G03860D PROTEIN"/>
    <property type="match status" value="1"/>
</dbReference>
<protein>
    <submittedName>
        <fullName evidence="2">Uncharacterized protein</fullName>
    </submittedName>
</protein>
<accession>A0A9R1VGL0</accession>
<reference evidence="2 3" key="1">
    <citation type="journal article" date="2017" name="Nat. Commun.">
        <title>Genome assembly with in vitro proximity ligation data and whole-genome triplication in lettuce.</title>
        <authorList>
            <person name="Reyes-Chin-Wo S."/>
            <person name="Wang Z."/>
            <person name="Yang X."/>
            <person name="Kozik A."/>
            <person name="Arikit S."/>
            <person name="Song C."/>
            <person name="Xia L."/>
            <person name="Froenicke L."/>
            <person name="Lavelle D.O."/>
            <person name="Truco M.J."/>
            <person name="Xia R."/>
            <person name="Zhu S."/>
            <person name="Xu C."/>
            <person name="Xu H."/>
            <person name="Xu X."/>
            <person name="Cox K."/>
            <person name="Korf I."/>
            <person name="Meyers B.C."/>
            <person name="Michelmore R.W."/>
        </authorList>
    </citation>
    <scope>NUCLEOTIDE SEQUENCE [LARGE SCALE GENOMIC DNA]</scope>
    <source>
        <strain evidence="3">cv. Salinas</strain>
        <tissue evidence="2">Seedlings</tissue>
    </source>
</reference>
<evidence type="ECO:0000313" key="2">
    <source>
        <dbReference type="EMBL" id="KAJ0206797.1"/>
    </source>
</evidence>
<evidence type="ECO:0000256" key="1">
    <source>
        <dbReference type="SAM" id="SignalP"/>
    </source>
</evidence>
<comment type="caution">
    <text evidence="2">The sequence shown here is derived from an EMBL/GenBank/DDBJ whole genome shotgun (WGS) entry which is preliminary data.</text>
</comment>